<organism evidence="2">
    <name type="scientific">viral metagenome</name>
    <dbReference type="NCBI Taxonomy" id="1070528"/>
    <lineage>
        <taxon>unclassified sequences</taxon>
        <taxon>metagenomes</taxon>
        <taxon>organismal metagenomes</taxon>
    </lineage>
</organism>
<protein>
    <submittedName>
        <fullName evidence="2">Uncharacterized protein</fullName>
    </submittedName>
</protein>
<proteinExistence type="predicted"/>
<keyword evidence="1" id="KW-1133">Transmembrane helix</keyword>
<dbReference type="AlphaFoldDB" id="A0A6C0F0X9"/>
<feature type="transmembrane region" description="Helical" evidence="1">
    <location>
        <begin position="6"/>
        <end position="25"/>
    </location>
</feature>
<name>A0A6C0F0X9_9ZZZZ</name>
<dbReference type="EMBL" id="MN739012">
    <property type="protein sequence ID" value="QHT35028.1"/>
    <property type="molecule type" value="Genomic_DNA"/>
</dbReference>
<sequence>MDLFTVSFWVFYLVFIVLSVYLVSYKKVDEVLYLQIASGVGMFVTSKIGRTFLGIAQ</sequence>
<accession>A0A6C0F0X9</accession>
<keyword evidence="1" id="KW-0812">Transmembrane</keyword>
<reference evidence="2" key="1">
    <citation type="journal article" date="2020" name="Nature">
        <title>Giant virus diversity and host interactions through global metagenomics.</title>
        <authorList>
            <person name="Schulz F."/>
            <person name="Roux S."/>
            <person name="Paez-Espino D."/>
            <person name="Jungbluth S."/>
            <person name="Walsh D.A."/>
            <person name="Denef V.J."/>
            <person name="McMahon K.D."/>
            <person name="Konstantinidis K.T."/>
            <person name="Eloe-Fadrosh E.A."/>
            <person name="Kyrpides N.C."/>
            <person name="Woyke T."/>
        </authorList>
    </citation>
    <scope>NUCLEOTIDE SEQUENCE</scope>
    <source>
        <strain evidence="2">GVMAG-M-3300009180-1</strain>
    </source>
</reference>
<keyword evidence="1" id="KW-0472">Membrane</keyword>
<evidence type="ECO:0000256" key="1">
    <source>
        <dbReference type="SAM" id="Phobius"/>
    </source>
</evidence>
<evidence type="ECO:0000313" key="2">
    <source>
        <dbReference type="EMBL" id="QHT35028.1"/>
    </source>
</evidence>